<gene>
    <name evidence="5" type="ORF">VM1G_05740</name>
</gene>
<dbReference type="PANTHER" id="PTHR35273:SF2">
    <property type="entry name" value="ALPHA-GALACTOSIDASE"/>
    <property type="match status" value="1"/>
</dbReference>
<reference evidence="5" key="1">
    <citation type="submission" date="2014-12" db="EMBL/GenBank/DDBJ databases">
        <title>Genome Sequence of Valsa Canker Pathogens Uncovers a Specific Adaption of Colonization on Woody Bark.</title>
        <authorList>
            <person name="Yin Z."/>
            <person name="Liu H."/>
            <person name="Gao X."/>
            <person name="Li Z."/>
            <person name="Song N."/>
            <person name="Ke X."/>
            <person name="Dai Q."/>
            <person name="Wu Y."/>
            <person name="Sun Y."/>
            <person name="Xu J.-R."/>
            <person name="Kang Z.K."/>
            <person name="Wang L."/>
            <person name="Huang L."/>
        </authorList>
    </citation>
    <scope>NUCLEOTIDE SEQUENCE [LARGE SCALE GENOMIC DNA]</scope>
    <source>
        <strain evidence="5">03-8</strain>
    </source>
</reference>
<feature type="compositionally biased region" description="Acidic residues" evidence="3">
    <location>
        <begin position="188"/>
        <end position="201"/>
    </location>
</feature>
<dbReference type="EMBL" id="CM003103">
    <property type="protein sequence ID" value="KUI70156.1"/>
    <property type="molecule type" value="Genomic_DNA"/>
</dbReference>
<dbReference type="SMR" id="A0A194W0W3"/>
<dbReference type="InterPro" id="IPR004352">
    <property type="entry name" value="GH114_TIM-barrel"/>
</dbReference>
<organism evidence="5 6">
    <name type="scientific">Cytospora mali</name>
    <name type="common">Apple Valsa canker fungus</name>
    <name type="synonym">Valsa mali</name>
    <dbReference type="NCBI Taxonomy" id="578113"/>
    <lineage>
        <taxon>Eukaryota</taxon>
        <taxon>Fungi</taxon>
        <taxon>Dikarya</taxon>
        <taxon>Ascomycota</taxon>
        <taxon>Pezizomycotina</taxon>
        <taxon>Sordariomycetes</taxon>
        <taxon>Sordariomycetidae</taxon>
        <taxon>Diaporthales</taxon>
        <taxon>Cytosporaceae</taxon>
        <taxon>Cytospora</taxon>
    </lineage>
</organism>
<sequence length="774" mass="86935">MDSVASDQGFKDNPDHQPGVFASASPMELSPSRVNQEDDAEMEDVPAASPEVDELVALTSQSQQTGATNNQPATPVYEASFQRTEFDSYGDSGGSSDISSHTEDDDDSDYDSRVEGESINNEDDEAVQAINPDGRTEAAYDLWDQILSESRPDHCVTYKDPNDDERSIFVDFDDDPAVIAAEIASISDDSESETDDSEDSKDGEGGETGADVNDGLQPTIPMRYIPRHHVRRERPHRRSSSIETTQLERLLYSYSRTSCRTYELERELDQEDHRVVELKKMIHSLKAELRDVTSYQAELRANIAKARSGFSRACADAGISDELWQEYEAFCESLEPKFGSRGGWSVTCYEDHKGSYVKYDRHLDLFVQSAEMPLGACNFRCEASVIKSHNKPEYVVEFWPLASPEPLTEGETTWGEQYPSLYRLARIAAYGPTHTNGEAARELLRLLPDQQSSCSGGWLFEYRAEPARANHPVKSRQWSYRSAHNISNLANQQHAEDAEDAEDEDVEDDDMEDDDVAGWDTDLALSKQFGTTWNYVLHHPVRLDQTIETAQVWIIDLFDNPTSHITALHRRGRKVIAYFSAGTYEPWRPDAPLFHPSDLGRGVDGWEGERWLRTGSERVREVMLARLDMAAAKGFDGVDPDNVDGHDNRTGLKLSRGDAVEYVLWLAGEAHARGLSIGLKNAGGIVPRVVDHVQWCVNEQAVQYGDEGQFEPFVRQGKPVFHVEYPKGEDADSDKQNDGKEVTGKKRDKCMRGKQHGFSTIIKNVRLDQWIQIS</sequence>
<dbReference type="Proteomes" id="UP000078559">
    <property type="component" value="Chromosome 6"/>
</dbReference>
<protein>
    <recommendedName>
        <fullName evidence="2">alpha-galactosidase</fullName>
        <ecNumber evidence="2">3.2.1.22</ecNumber>
    </recommendedName>
</protein>
<keyword evidence="6" id="KW-1185">Reference proteome</keyword>
<evidence type="ECO:0000259" key="4">
    <source>
        <dbReference type="Pfam" id="PF03537"/>
    </source>
</evidence>
<dbReference type="AlphaFoldDB" id="A0A194W0W3"/>
<dbReference type="InterPro" id="IPR017853">
    <property type="entry name" value="GH"/>
</dbReference>
<feature type="region of interest" description="Disordered" evidence="3">
    <location>
        <begin position="725"/>
        <end position="746"/>
    </location>
</feature>
<evidence type="ECO:0000256" key="2">
    <source>
        <dbReference type="ARBA" id="ARBA00012755"/>
    </source>
</evidence>
<evidence type="ECO:0000256" key="3">
    <source>
        <dbReference type="SAM" id="MobiDB-lite"/>
    </source>
</evidence>
<evidence type="ECO:0000256" key="1">
    <source>
        <dbReference type="ARBA" id="ARBA00001255"/>
    </source>
</evidence>
<dbReference type="SUPFAM" id="SSF51445">
    <property type="entry name" value="(Trans)glycosidases"/>
    <property type="match status" value="1"/>
</dbReference>
<dbReference type="EC" id="3.2.1.22" evidence="2"/>
<feature type="region of interest" description="Disordered" evidence="3">
    <location>
        <begin position="183"/>
        <end position="223"/>
    </location>
</feature>
<dbReference type="GO" id="GO:0004557">
    <property type="term" value="F:alpha-galactosidase activity"/>
    <property type="evidence" value="ECO:0007669"/>
    <property type="project" value="UniProtKB-EC"/>
</dbReference>
<dbReference type="Gene3D" id="3.20.20.70">
    <property type="entry name" value="Aldolase class I"/>
    <property type="match status" value="1"/>
</dbReference>
<name>A0A194W0W3_CYTMA</name>
<feature type="compositionally biased region" description="Basic and acidic residues" evidence="3">
    <location>
        <begin position="725"/>
        <end position="745"/>
    </location>
</feature>
<feature type="domain" description="Glycoside-hydrolase family GH114 TIM-barrel" evidence="4">
    <location>
        <begin position="532"/>
        <end position="770"/>
    </location>
</feature>
<feature type="region of interest" description="Disordered" evidence="3">
    <location>
        <begin position="1"/>
        <end position="136"/>
    </location>
</feature>
<feature type="compositionally biased region" description="Acidic residues" evidence="3">
    <location>
        <begin position="497"/>
        <end position="514"/>
    </location>
</feature>
<comment type="catalytic activity">
    <reaction evidence="1">
        <text>Hydrolysis of terminal, non-reducing alpha-D-galactose residues in alpha-D-galactosides, including galactose oligosaccharides, galactomannans and galactolipids.</text>
        <dbReference type="EC" id="3.2.1.22"/>
    </reaction>
</comment>
<accession>A0A194W0W3</accession>
<proteinExistence type="predicted"/>
<dbReference type="PANTHER" id="PTHR35273">
    <property type="entry name" value="ALPHA-1,4 POLYGALACTOSAMINIDASE, PUTATIVE (AFU_ORTHOLOGUE AFUA_3G07890)-RELATED"/>
    <property type="match status" value="1"/>
</dbReference>
<feature type="region of interest" description="Disordered" evidence="3">
    <location>
        <begin position="491"/>
        <end position="514"/>
    </location>
</feature>
<dbReference type="Pfam" id="PF03537">
    <property type="entry name" value="Glyco_hydro_114"/>
    <property type="match status" value="1"/>
</dbReference>
<dbReference type="OrthoDB" id="5228679at2759"/>
<feature type="compositionally biased region" description="Polar residues" evidence="3">
    <location>
        <begin position="58"/>
        <end position="73"/>
    </location>
</feature>
<evidence type="ECO:0000313" key="5">
    <source>
        <dbReference type="EMBL" id="KUI70156.1"/>
    </source>
</evidence>
<feature type="compositionally biased region" description="Low complexity" evidence="3">
    <location>
        <begin position="87"/>
        <end position="99"/>
    </location>
</feature>
<dbReference type="InterPro" id="IPR013785">
    <property type="entry name" value="Aldolase_TIM"/>
</dbReference>
<evidence type="ECO:0000313" key="6">
    <source>
        <dbReference type="Proteomes" id="UP000078559"/>
    </source>
</evidence>